<sequence length="148" mass="15254">MTDRENGTPFCGATAPGSVADTTQTRDNGSPAPLLGAGDQVLGARTGAAIVTPPHRGSRRDPPTCYEQQHNAKPTAHHGSTSTTAPTTRRTSDPSPATSFAATPSEPSPVSCPTTSTATTPLSHHANPDGVLLRPEHAAYNHARSLVN</sequence>
<evidence type="ECO:0000313" key="3">
    <source>
        <dbReference type="Proteomes" id="UP000239203"/>
    </source>
</evidence>
<dbReference type="Proteomes" id="UP000239203">
    <property type="component" value="Unassembled WGS sequence"/>
</dbReference>
<feature type="compositionally biased region" description="Low complexity" evidence="1">
    <location>
        <begin position="80"/>
        <end position="99"/>
    </location>
</feature>
<comment type="caution">
    <text evidence="2">The sequence shown here is derived from an EMBL/GenBank/DDBJ whole genome shotgun (WGS) entry which is preliminary data.</text>
</comment>
<dbReference type="RefSeq" id="WP_181043975.1">
    <property type="nucleotide sequence ID" value="NZ_CP154825.1"/>
</dbReference>
<dbReference type="AlphaFoldDB" id="A0A2S6GB30"/>
<proteinExistence type="predicted"/>
<evidence type="ECO:0000313" key="2">
    <source>
        <dbReference type="EMBL" id="PPK60678.1"/>
    </source>
</evidence>
<evidence type="ECO:0000256" key="1">
    <source>
        <dbReference type="SAM" id="MobiDB-lite"/>
    </source>
</evidence>
<gene>
    <name evidence="2" type="ORF">CLV40_1495</name>
</gene>
<name>A0A2S6GB30_9PSEU</name>
<keyword evidence="3" id="KW-1185">Reference proteome</keyword>
<feature type="compositionally biased region" description="Polar residues" evidence="1">
    <location>
        <begin position="111"/>
        <end position="122"/>
    </location>
</feature>
<dbReference type="EMBL" id="PTIX01000049">
    <property type="protein sequence ID" value="PPK60678.1"/>
    <property type="molecule type" value="Genomic_DNA"/>
</dbReference>
<reference evidence="2 3" key="1">
    <citation type="submission" date="2018-02" db="EMBL/GenBank/DDBJ databases">
        <title>Genomic Encyclopedia of Archaeal and Bacterial Type Strains, Phase II (KMG-II): from individual species to whole genera.</title>
        <authorList>
            <person name="Goeker M."/>
        </authorList>
    </citation>
    <scope>NUCLEOTIDE SEQUENCE [LARGE SCALE GENOMIC DNA]</scope>
    <source>
        <strain evidence="2 3">YU 961-1</strain>
    </source>
</reference>
<accession>A0A2S6GB30</accession>
<organism evidence="2 3">
    <name type="scientific">Actinokineospora auranticolor</name>
    <dbReference type="NCBI Taxonomy" id="155976"/>
    <lineage>
        <taxon>Bacteria</taxon>
        <taxon>Bacillati</taxon>
        <taxon>Actinomycetota</taxon>
        <taxon>Actinomycetes</taxon>
        <taxon>Pseudonocardiales</taxon>
        <taxon>Pseudonocardiaceae</taxon>
        <taxon>Actinokineospora</taxon>
    </lineage>
</organism>
<feature type="region of interest" description="Disordered" evidence="1">
    <location>
        <begin position="1"/>
        <end position="135"/>
    </location>
</feature>
<protein>
    <submittedName>
        <fullName evidence="2">Uncharacterized protein</fullName>
    </submittedName>
</protein>